<keyword evidence="8 12" id="KW-0472">Membrane</keyword>
<feature type="transmembrane region" description="Helical" evidence="12">
    <location>
        <begin position="670"/>
        <end position="693"/>
    </location>
</feature>
<dbReference type="GO" id="GO:0004930">
    <property type="term" value="F:G protein-coupled receptor activity"/>
    <property type="evidence" value="ECO:0007669"/>
    <property type="project" value="UniProtKB-KW"/>
</dbReference>
<feature type="transmembrane region" description="Helical" evidence="12">
    <location>
        <begin position="635"/>
        <end position="658"/>
    </location>
</feature>
<dbReference type="InterPro" id="IPR038550">
    <property type="entry name" value="GPCR_3_9-Cys_sf"/>
</dbReference>
<keyword evidence="16" id="KW-1185">Reference proteome</keyword>
<dbReference type="GO" id="GO:0005886">
    <property type="term" value="C:plasma membrane"/>
    <property type="evidence" value="ECO:0007669"/>
    <property type="project" value="UniProtKB-SubCell"/>
</dbReference>
<proteinExistence type="inferred from homology"/>
<dbReference type="Gene3D" id="3.40.50.2300">
    <property type="match status" value="2"/>
</dbReference>
<comment type="similarity">
    <text evidence="2">Belongs to the G-protein coupled receptor 3 family.</text>
</comment>
<evidence type="ECO:0000256" key="11">
    <source>
        <dbReference type="ARBA" id="ARBA00023224"/>
    </source>
</evidence>
<dbReference type="InterPro" id="IPR004073">
    <property type="entry name" value="GPCR_3_vmron_rcpt_2"/>
</dbReference>
<dbReference type="FunFam" id="2.10.50.30:FF:000002">
    <property type="entry name" value="Vomeronasal 2 receptor, h1"/>
    <property type="match status" value="1"/>
</dbReference>
<keyword evidence="10" id="KW-0325">Glycoprotein</keyword>
<feature type="transmembrane region" description="Helical" evidence="12">
    <location>
        <begin position="861"/>
        <end position="885"/>
    </location>
</feature>
<dbReference type="FunFam" id="3.40.50.2300:FF:000016">
    <property type="entry name" value="Taste 1 receptor member 2"/>
    <property type="match status" value="1"/>
</dbReference>
<evidence type="ECO:0000256" key="6">
    <source>
        <dbReference type="ARBA" id="ARBA00022989"/>
    </source>
</evidence>
<reference evidence="15" key="1">
    <citation type="submission" date="2025-08" db="UniProtKB">
        <authorList>
            <consortium name="Ensembl"/>
        </authorList>
    </citation>
    <scope>IDENTIFICATION</scope>
</reference>
<keyword evidence="7" id="KW-0297">G-protein coupled receptor</keyword>
<dbReference type="InterPro" id="IPR011500">
    <property type="entry name" value="GPCR_3_9-Cys_dom"/>
</dbReference>
<evidence type="ECO:0000256" key="13">
    <source>
        <dbReference type="SAM" id="SignalP"/>
    </source>
</evidence>
<feature type="signal peptide" evidence="13">
    <location>
        <begin position="1"/>
        <end position="24"/>
    </location>
</feature>
<dbReference type="Proteomes" id="UP000694569">
    <property type="component" value="Unplaced"/>
</dbReference>
<dbReference type="InterPro" id="IPR017979">
    <property type="entry name" value="GPCR_3_CS"/>
</dbReference>
<dbReference type="Pfam" id="PF00003">
    <property type="entry name" value="7tm_3"/>
    <property type="match status" value="1"/>
</dbReference>
<dbReference type="SUPFAM" id="SSF53822">
    <property type="entry name" value="Periplasmic binding protein-like I"/>
    <property type="match status" value="1"/>
</dbReference>
<dbReference type="AlphaFoldDB" id="A0A8C5MS00"/>
<keyword evidence="6 12" id="KW-1133">Transmembrane helix</keyword>
<keyword evidence="4 12" id="KW-0812">Transmembrane</keyword>
<feature type="transmembrane region" description="Helical" evidence="12">
    <location>
        <begin position="705"/>
        <end position="727"/>
    </location>
</feature>
<comment type="subcellular location">
    <subcellularLocation>
        <location evidence="1">Cell membrane</location>
        <topology evidence="1">Multi-pass membrane protein</topology>
    </subcellularLocation>
</comment>
<dbReference type="PRINTS" id="PR00248">
    <property type="entry name" value="GPCRMGR"/>
</dbReference>
<evidence type="ECO:0000256" key="5">
    <source>
        <dbReference type="ARBA" id="ARBA00022729"/>
    </source>
</evidence>
<evidence type="ECO:0000256" key="3">
    <source>
        <dbReference type="ARBA" id="ARBA00022475"/>
    </source>
</evidence>
<feature type="chain" id="PRO_5034951932" description="G-protein coupled receptors family 3 profile domain-containing protein" evidence="13">
    <location>
        <begin position="25"/>
        <end position="903"/>
    </location>
</feature>
<evidence type="ECO:0000313" key="15">
    <source>
        <dbReference type="Ensembl" id="ENSLLEP00000018098.1"/>
    </source>
</evidence>
<evidence type="ECO:0000313" key="16">
    <source>
        <dbReference type="Proteomes" id="UP000694569"/>
    </source>
</evidence>
<dbReference type="InterPro" id="IPR000068">
    <property type="entry name" value="GPCR_3_Ca_sens_rcpt-rel"/>
</dbReference>
<dbReference type="PANTHER" id="PTHR24061">
    <property type="entry name" value="CALCIUM-SENSING RECEPTOR-RELATED"/>
    <property type="match status" value="1"/>
</dbReference>
<organism evidence="15 16">
    <name type="scientific">Leptobrachium leishanense</name>
    <name type="common">Leishan spiny toad</name>
    <dbReference type="NCBI Taxonomy" id="445787"/>
    <lineage>
        <taxon>Eukaryota</taxon>
        <taxon>Metazoa</taxon>
        <taxon>Chordata</taxon>
        <taxon>Craniata</taxon>
        <taxon>Vertebrata</taxon>
        <taxon>Euteleostomi</taxon>
        <taxon>Amphibia</taxon>
        <taxon>Batrachia</taxon>
        <taxon>Anura</taxon>
        <taxon>Pelobatoidea</taxon>
        <taxon>Megophryidae</taxon>
        <taxon>Leptobrachium</taxon>
    </lineage>
</organism>
<dbReference type="Ensembl" id="ENSLLET00000018816.1">
    <property type="protein sequence ID" value="ENSLLEP00000018098.1"/>
    <property type="gene ID" value="ENSLLEG00000011542.1"/>
</dbReference>
<feature type="domain" description="G-protein coupled receptors family 3 profile" evidence="14">
    <location>
        <begin position="635"/>
        <end position="899"/>
    </location>
</feature>
<keyword evidence="5 13" id="KW-0732">Signal</keyword>
<dbReference type="InterPro" id="IPR000337">
    <property type="entry name" value="GPCR_3"/>
</dbReference>
<protein>
    <recommendedName>
        <fullName evidence="14">G-protein coupled receptors family 3 profile domain-containing protein</fullName>
    </recommendedName>
</protein>
<evidence type="ECO:0000256" key="8">
    <source>
        <dbReference type="ARBA" id="ARBA00023136"/>
    </source>
</evidence>
<evidence type="ECO:0000259" key="14">
    <source>
        <dbReference type="PROSITE" id="PS50259"/>
    </source>
</evidence>
<dbReference type="InterPro" id="IPR001828">
    <property type="entry name" value="ANF_lig-bd_rcpt"/>
</dbReference>
<feature type="transmembrane region" description="Helical" evidence="12">
    <location>
        <begin position="794"/>
        <end position="817"/>
    </location>
</feature>
<dbReference type="PANTHER" id="PTHR24061:SF559">
    <property type="entry name" value="EXTRACELLULAR CALCIUM-SENSING RECEPTOR-LIKE"/>
    <property type="match status" value="1"/>
</dbReference>
<dbReference type="OrthoDB" id="5984008at2759"/>
<dbReference type="InterPro" id="IPR017978">
    <property type="entry name" value="GPCR_3_C"/>
</dbReference>
<dbReference type="Gene3D" id="2.10.50.30">
    <property type="entry name" value="GPCR, family 3, nine cysteines domain"/>
    <property type="match status" value="1"/>
</dbReference>
<evidence type="ECO:0000256" key="12">
    <source>
        <dbReference type="SAM" id="Phobius"/>
    </source>
</evidence>
<feature type="transmembrane region" description="Helical" evidence="12">
    <location>
        <begin position="748"/>
        <end position="768"/>
    </location>
</feature>
<keyword evidence="11" id="KW-0807">Transducer</keyword>
<name>A0A8C5MS00_9ANUR</name>
<evidence type="ECO:0000256" key="10">
    <source>
        <dbReference type="ARBA" id="ARBA00023180"/>
    </source>
</evidence>
<evidence type="ECO:0000256" key="2">
    <source>
        <dbReference type="ARBA" id="ARBA00007242"/>
    </source>
</evidence>
<dbReference type="Pfam" id="PF01094">
    <property type="entry name" value="ANF_receptor"/>
    <property type="match status" value="1"/>
</dbReference>
<evidence type="ECO:0000256" key="1">
    <source>
        <dbReference type="ARBA" id="ARBA00004651"/>
    </source>
</evidence>
<keyword evidence="3" id="KW-1003">Cell membrane</keyword>
<evidence type="ECO:0000256" key="4">
    <source>
        <dbReference type="ARBA" id="ARBA00022692"/>
    </source>
</evidence>
<dbReference type="PRINTS" id="PR01535">
    <property type="entry name" value="VOMERONASL2R"/>
</dbReference>
<sequence length="903" mass="101053">MFSKYKTIWHLVVFLLMPVFYSEDQRCRLPITELSGMTQPGDIMIGVLLPLHVGNVYQQVHFKEKPPRTKCTSFLRGGLFVLPSKGSRSGGHGDFGLSFKQPQQKISRRFYFEGFQHLQTLRFALDEINKNDEILPNITLGFRAYDSCALLQYDLVGTLQMLTGLDRHIPNYRCPNGAPLSSIIGSAISTHSVLLASILGIYNFPQISHYSTSAILSDHIRFPSFLRTVPSDTFQSKGLADLVVHFRWTWVGLVAADTDYGQLGVQLIRQEIIKAGACVAFSEKILTSYPDRNAPHIVKIIKTSTAKVVVLYVAGYDLVPILNEMVKQNVTGKTFVANAGWSTTTVFSLDKFSTLLSGTIGLALQSGTIPGLKRFLNTINPSMSLGRAWIKIFWESAFNCRFISDKNETESLDTNVKECTGSEILESLQNAYSDVSQLRGAYSIYTAVLVVANALKDINNCKKGEGPFSKRLCVNIKDFQPWQLLYYLKSMRLRLNSGKEVYFDKNGDPQAVYDIVNWQLSPNGDMRFVKVGSYDTADPSGNIFTINMTSILWISGETQVPNSVCSQSCPPGFWKAARRGEPTCCFQCVPCPQGEISNQTDSFSCLKCPWDMWPNPEKYSCLPKPIEYLSYEEPLGTALACTSTISSLVPVIILKLFVQFKATPIVKANNYSLSCLLLLSLAFCFLCSLMFIGSPKHGICLLRQVAFGIVFSLCVSCILAKTIMVVFAFMATKPDSNLKKWTSPWMSYMIISICLLLQFILCVTWLSLDPPFLEQNIETQPRLIILQCNEGSPTAFWCMLGYLGLLSTISFVVAFLARRLPDSFNEAKYITFSMLAFLSVWVSYIPASLSSQGKYTVAMEVFAILASSWAIVFCMFAPKCFIILFRPSMNSREYVMKKGQNMK</sequence>
<dbReference type="Pfam" id="PF07562">
    <property type="entry name" value="NCD3G"/>
    <property type="match status" value="1"/>
</dbReference>
<reference evidence="15" key="2">
    <citation type="submission" date="2025-09" db="UniProtKB">
        <authorList>
            <consortium name="Ensembl"/>
        </authorList>
    </citation>
    <scope>IDENTIFICATION</scope>
</reference>
<accession>A0A8C5MS00</accession>
<evidence type="ECO:0000256" key="9">
    <source>
        <dbReference type="ARBA" id="ARBA00023170"/>
    </source>
</evidence>
<dbReference type="PROSITE" id="PS00981">
    <property type="entry name" value="G_PROTEIN_RECEP_F3_3"/>
    <property type="match status" value="1"/>
</dbReference>
<keyword evidence="9" id="KW-0675">Receptor</keyword>
<dbReference type="PROSITE" id="PS50259">
    <property type="entry name" value="G_PROTEIN_RECEP_F3_4"/>
    <property type="match status" value="1"/>
</dbReference>
<dbReference type="InterPro" id="IPR028082">
    <property type="entry name" value="Peripla_BP_I"/>
</dbReference>
<dbReference type="GeneTree" id="ENSGT00950000182788"/>
<evidence type="ECO:0000256" key="7">
    <source>
        <dbReference type="ARBA" id="ARBA00023040"/>
    </source>
</evidence>
<feature type="transmembrane region" description="Helical" evidence="12">
    <location>
        <begin position="829"/>
        <end position="849"/>
    </location>
</feature>